<dbReference type="RefSeq" id="WP_116419593.1">
    <property type="nucleotide sequence ID" value="NZ_NBXC01000027.1"/>
</dbReference>
<protein>
    <recommendedName>
        <fullName evidence="3">MazG-like protein</fullName>
    </recommendedName>
</protein>
<reference evidence="1 2" key="1">
    <citation type="submission" date="2017-04" db="EMBL/GenBank/DDBJ databases">
        <title>Comparative genome analysis of Subtercola boreus.</title>
        <authorList>
            <person name="Cho Y.-J."/>
            <person name="Cho A."/>
            <person name="Kim O.-S."/>
            <person name="Lee J.-I."/>
        </authorList>
    </citation>
    <scope>NUCLEOTIDE SEQUENCE [LARGE SCALE GENOMIC DNA]</scope>
    <source>
        <strain evidence="1 2">P28004</strain>
    </source>
</reference>
<evidence type="ECO:0008006" key="3">
    <source>
        <dbReference type="Google" id="ProtNLM"/>
    </source>
</evidence>
<evidence type="ECO:0000313" key="1">
    <source>
        <dbReference type="EMBL" id="RFA25497.1"/>
    </source>
</evidence>
<dbReference type="Proteomes" id="UP000257080">
    <property type="component" value="Unassembled WGS sequence"/>
</dbReference>
<name>A0A3E0W7J1_9MICO</name>
<organism evidence="1 2">
    <name type="scientific">Subtercola boreus</name>
    <dbReference type="NCBI Taxonomy" id="120213"/>
    <lineage>
        <taxon>Bacteria</taxon>
        <taxon>Bacillati</taxon>
        <taxon>Actinomycetota</taxon>
        <taxon>Actinomycetes</taxon>
        <taxon>Micrococcales</taxon>
        <taxon>Microbacteriaceae</taxon>
        <taxon>Subtercola</taxon>
    </lineage>
</organism>
<accession>A0A3E0W7J1</accession>
<dbReference type="EMBL" id="NBXE01000031">
    <property type="protein sequence ID" value="RFA25497.1"/>
    <property type="molecule type" value="Genomic_DNA"/>
</dbReference>
<evidence type="ECO:0000313" key="2">
    <source>
        <dbReference type="Proteomes" id="UP000257080"/>
    </source>
</evidence>
<gene>
    <name evidence="1" type="ORF">B7R25_14100</name>
</gene>
<proteinExistence type="predicted"/>
<dbReference type="OrthoDB" id="5953925at2"/>
<dbReference type="AlphaFoldDB" id="A0A3E0W7J1"/>
<sequence length="120" mass="13655">MSNEHEASLERARARAMEIRAFYESLELQIDGRVWSLHELMLGFINDVGTIGRLNLAHDGTWDIDGDVHAQLRHKLSESLWWVIVIAERLGIDINDAYAQTMDRIEAQIAPPGRGFDDGR</sequence>
<comment type="caution">
    <text evidence="1">The sequence shown here is derived from an EMBL/GenBank/DDBJ whole genome shotgun (WGS) entry which is preliminary data.</text>
</comment>
<dbReference type="Gene3D" id="1.10.287.1080">
    <property type="entry name" value="MazG-like"/>
    <property type="match status" value="1"/>
</dbReference>